<evidence type="ECO:0000313" key="1">
    <source>
        <dbReference type="EMBL" id="OHV27738.1"/>
    </source>
</evidence>
<keyword evidence="2" id="KW-1185">Reference proteome</keyword>
<evidence type="ECO:0000313" key="2">
    <source>
        <dbReference type="Proteomes" id="UP000179769"/>
    </source>
</evidence>
<name>A0A1S1PYK0_9ACTN</name>
<dbReference type="AlphaFoldDB" id="A0A1S1PYK0"/>
<dbReference type="OrthoDB" id="3746378at2"/>
<dbReference type="Proteomes" id="UP000179769">
    <property type="component" value="Unassembled WGS sequence"/>
</dbReference>
<gene>
    <name evidence="1" type="ORF">BBK14_19735</name>
</gene>
<sequence length="167" mass="17820">MLGSRVPLRSDNCALLFHRLREGVLTLDPAVEGMRRPIDGTVVWGALMESGMTEGTATVVSLADGTTSLYTSAGGGLVGGGAHRVVVAATRHFLSVVGAHLDTFGEDSERAPVPESGRVTFRALTYVGRRYLDLSEKDLCEPGHAFSALYQAGHEVVARLRLVNARD</sequence>
<comment type="caution">
    <text evidence="1">The sequence shown here is derived from an EMBL/GenBank/DDBJ whole genome shotgun (WGS) entry which is preliminary data.</text>
</comment>
<dbReference type="EMBL" id="MAXA01000218">
    <property type="protein sequence ID" value="OHV27738.1"/>
    <property type="molecule type" value="Genomic_DNA"/>
</dbReference>
<organism evidence="1 2">
    <name type="scientific">Parafrankia soli</name>
    <dbReference type="NCBI Taxonomy" id="2599596"/>
    <lineage>
        <taxon>Bacteria</taxon>
        <taxon>Bacillati</taxon>
        <taxon>Actinomycetota</taxon>
        <taxon>Actinomycetes</taxon>
        <taxon>Frankiales</taxon>
        <taxon>Frankiaceae</taxon>
        <taxon>Parafrankia</taxon>
    </lineage>
</organism>
<accession>A0A1S1PYK0</accession>
<reference evidence="2" key="1">
    <citation type="submission" date="2016-07" db="EMBL/GenBank/DDBJ databases">
        <title>Frankia sp. NRRL B-16219 Genome sequencing.</title>
        <authorList>
            <person name="Ghodhbane-Gtari F."/>
            <person name="Swanson E."/>
            <person name="Gueddou A."/>
            <person name="Louati M."/>
            <person name="Nouioui I."/>
            <person name="Hezbri K."/>
            <person name="Abebe-Akele F."/>
            <person name="Simpson S."/>
            <person name="Morris K."/>
            <person name="Thomas K."/>
            <person name="Gtari M."/>
            <person name="Tisa L.S."/>
        </authorList>
    </citation>
    <scope>NUCLEOTIDE SEQUENCE [LARGE SCALE GENOMIC DNA]</scope>
    <source>
        <strain evidence="2">NRRL B-16219</strain>
    </source>
</reference>
<protein>
    <submittedName>
        <fullName evidence="1">Uncharacterized protein</fullName>
    </submittedName>
</protein>
<proteinExistence type="predicted"/>